<keyword evidence="1" id="KW-0472">Membrane</keyword>
<feature type="transmembrane region" description="Helical" evidence="1">
    <location>
        <begin position="77"/>
        <end position="94"/>
    </location>
</feature>
<evidence type="ECO:0000313" key="2">
    <source>
        <dbReference type="EMBL" id="CUF58424.1"/>
    </source>
</evidence>
<accession>A0A0S4ISR9</accession>
<keyword evidence="1" id="KW-0812">Transmembrane</keyword>
<sequence length="162" mass="18400">MSAALFANFEHASRKGPSKAKLWKKHQTLVLSFELIGGGTKTRCFLTFYLFIFLTLRTSLLSRVVFVAVLLNRCATYSLELSCSFPVLCFFFFFDSQCDVISFTVMSALSKAYCITCALCNVHITSSFFFKKSCETLLKRKKKHDAFDPFALISLCTFIQIL</sequence>
<protein>
    <submittedName>
        <fullName evidence="2">Membrane-associated protein, putative</fullName>
    </submittedName>
</protein>
<keyword evidence="3" id="KW-1185">Reference proteome</keyword>
<name>A0A0S4ISR9_BODSA</name>
<dbReference type="AlphaFoldDB" id="A0A0S4ISR9"/>
<dbReference type="Proteomes" id="UP000051952">
    <property type="component" value="Unassembled WGS sequence"/>
</dbReference>
<reference evidence="3" key="1">
    <citation type="submission" date="2015-09" db="EMBL/GenBank/DDBJ databases">
        <authorList>
            <consortium name="Pathogen Informatics"/>
        </authorList>
    </citation>
    <scope>NUCLEOTIDE SEQUENCE [LARGE SCALE GENOMIC DNA]</scope>
    <source>
        <strain evidence="3">Lake Konstanz</strain>
    </source>
</reference>
<feature type="transmembrane region" description="Helical" evidence="1">
    <location>
        <begin position="100"/>
        <end position="124"/>
    </location>
</feature>
<organism evidence="2 3">
    <name type="scientific">Bodo saltans</name>
    <name type="common">Flagellated protozoan</name>
    <dbReference type="NCBI Taxonomy" id="75058"/>
    <lineage>
        <taxon>Eukaryota</taxon>
        <taxon>Discoba</taxon>
        <taxon>Euglenozoa</taxon>
        <taxon>Kinetoplastea</taxon>
        <taxon>Metakinetoplastina</taxon>
        <taxon>Eubodonida</taxon>
        <taxon>Bodonidae</taxon>
        <taxon>Bodo</taxon>
    </lineage>
</organism>
<evidence type="ECO:0000313" key="3">
    <source>
        <dbReference type="Proteomes" id="UP000051952"/>
    </source>
</evidence>
<evidence type="ECO:0000256" key="1">
    <source>
        <dbReference type="SAM" id="Phobius"/>
    </source>
</evidence>
<dbReference type="EMBL" id="CYKH01000361">
    <property type="protein sequence ID" value="CUF58424.1"/>
    <property type="molecule type" value="Genomic_DNA"/>
</dbReference>
<keyword evidence="1" id="KW-1133">Transmembrane helix</keyword>
<dbReference type="VEuPathDB" id="TriTrypDB:BSAL_63770"/>
<feature type="transmembrane region" description="Helical" evidence="1">
    <location>
        <begin position="48"/>
        <end position="70"/>
    </location>
</feature>
<proteinExistence type="predicted"/>
<gene>
    <name evidence="2" type="ORF">BSAL_63770</name>
</gene>